<protein>
    <submittedName>
        <fullName evidence="1">Phosphoglycerate mutase</fullName>
    </submittedName>
</protein>
<dbReference type="Gene3D" id="3.40.50.1240">
    <property type="entry name" value="Phosphoglycerate mutase-like"/>
    <property type="match status" value="1"/>
</dbReference>
<dbReference type="InterPro" id="IPR013078">
    <property type="entry name" value="His_Pase_superF_clade-1"/>
</dbReference>
<dbReference type="CDD" id="cd07067">
    <property type="entry name" value="HP_PGM_like"/>
    <property type="match status" value="1"/>
</dbReference>
<dbReference type="InterPro" id="IPR050275">
    <property type="entry name" value="PGM_Phosphatase"/>
</dbReference>
<organism evidence="1 2">
    <name type="scientific">Thermoclostridium stercorarium subsp. thermolacticum DSM 2910</name>
    <dbReference type="NCBI Taxonomy" id="1121336"/>
    <lineage>
        <taxon>Bacteria</taxon>
        <taxon>Bacillati</taxon>
        <taxon>Bacillota</taxon>
        <taxon>Clostridia</taxon>
        <taxon>Eubacteriales</taxon>
        <taxon>Oscillospiraceae</taxon>
        <taxon>Thermoclostridium</taxon>
    </lineage>
</organism>
<dbReference type="PANTHER" id="PTHR48100">
    <property type="entry name" value="BROAD-SPECIFICITY PHOSPHATASE YOR283W-RELATED"/>
    <property type="match status" value="1"/>
</dbReference>
<dbReference type="Pfam" id="PF00300">
    <property type="entry name" value="His_Phos_1"/>
    <property type="match status" value="1"/>
</dbReference>
<dbReference type="OrthoDB" id="9781415at2"/>
<name>A0A1B1YAX6_THEST</name>
<dbReference type="SUPFAM" id="SSF53254">
    <property type="entry name" value="Phosphoglycerate mutase-like"/>
    <property type="match status" value="1"/>
</dbReference>
<dbReference type="GO" id="GO:0016791">
    <property type="term" value="F:phosphatase activity"/>
    <property type="evidence" value="ECO:0007669"/>
    <property type="project" value="TreeGrafter"/>
</dbReference>
<evidence type="ECO:0000313" key="1">
    <source>
        <dbReference type="EMBL" id="ANW97898.1"/>
    </source>
</evidence>
<evidence type="ECO:0000313" key="2">
    <source>
        <dbReference type="Proteomes" id="UP000092971"/>
    </source>
</evidence>
<accession>A0A1B1YAX6</accession>
<reference evidence="1 2" key="1">
    <citation type="submission" date="2016-02" db="EMBL/GenBank/DDBJ databases">
        <title>Comparison of Clostridium stercorarium subspecies using comparative genomics and transcriptomics.</title>
        <authorList>
            <person name="Schellenberg J."/>
            <person name="Thallinger G."/>
            <person name="Levin D.B."/>
            <person name="Zhang X."/>
            <person name="Alvare G."/>
            <person name="Fristensky B."/>
            <person name="Sparling R."/>
        </authorList>
    </citation>
    <scope>NUCLEOTIDE SEQUENCE [LARGE SCALE GENOMIC DNA]</scope>
    <source>
        <strain evidence="1 2">DSM 2910</strain>
    </source>
</reference>
<sequence length="189" mass="22463">MTRIYFVRHAQPDESWKDDRTRPLTRTGMEDCKKVTELLIKIPIDYFYSSPYKRSVDTIKECADTLNMPVYTDERFRERQAGENGYHIDMVKKRWANFDFCEKGGESLRSVQKRNIEALNELLMKHRDKTIVIGTHGTALSAILNFYNPDFNFNDFKRIWHWMPYIIRVDFEGTALVNKEELLMIECGY</sequence>
<proteinExistence type="predicted"/>
<dbReference type="SMART" id="SM00855">
    <property type="entry name" value="PGAM"/>
    <property type="match status" value="1"/>
</dbReference>
<dbReference type="Proteomes" id="UP000092971">
    <property type="component" value="Chromosome"/>
</dbReference>
<dbReference type="RefSeq" id="WP_015358157.1">
    <property type="nucleotide sequence ID" value="NZ_CP014672.1"/>
</dbReference>
<dbReference type="AlphaFoldDB" id="A0A1B1YAX6"/>
<dbReference type="PANTHER" id="PTHR48100:SF59">
    <property type="entry name" value="ADENOSYLCOBALAMIN_ALPHA-RIBAZOLE PHOSPHATASE"/>
    <property type="match status" value="1"/>
</dbReference>
<dbReference type="GO" id="GO:0005737">
    <property type="term" value="C:cytoplasm"/>
    <property type="evidence" value="ECO:0007669"/>
    <property type="project" value="TreeGrafter"/>
</dbReference>
<dbReference type="EMBL" id="CP014672">
    <property type="protein sequence ID" value="ANW97898.1"/>
    <property type="molecule type" value="Genomic_DNA"/>
</dbReference>
<dbReference type="InterPro" id="IPR029033">
    <property type="entry name" value="His_PPase_superfam"/>
</dbReference>
<gene>
    <name evidence="1" type="ORF">CSTERTH_02025</name>
</gene>